<evidence type="ECO:0000256" key="8">
    <source>
        <dbReference type="SAM" id="Phobius"/>
    </source>
</evidence>
<keyword evidence="5 8" id="KW-0472">Membrane</keyword>
<reference evidence="10 11" key="1">
    <citation type="submission" date="2024-04" db="EMBL/GenBank/DDBJ databases">
        <title>Symmetric and asymmetric DNA N6-adenine methylation regulates different biological responses in Mucorales.</title>
        <authorList>
            <consortium name="Lawrence Berkeley National Laboratory"/>
            <person name="Lax C."/>
            <person name="Mondo S.J."/>
            <person name="Osorio-Concepcion M."/>
            <person name="Muszewska A."/>
            <person name="Corrochano-Luque M."/>
            <person name="Gutierrez G."/>
            <person name="Riley R."/>
            <person name="Lipzen A."/>
            <person name="Guo J."/>
            <person name="Hundley H."/>
            <person name="Amirebrahimi M."/>
            <person name="Ng V."/>
            <person name="Lorenzo-Gutierrez D."/>
            <person name="Binder U."/>
            <person name="Yang J."/>
            <person name="Song Y."/>
            <person name="Canovas D."/>
            <person name="Navarro E."/>
            <person name="Freitag M."/>
            <person name="Gabaldon T."/>
            <person name="Grigoriev I.V."/>
            <person name="Corrochano L.M."/>
            <person name="Nicolas F.E."/>
            <person name="Garre V."/>
        </authorList>
    </citation>
    <scope>NUCLEOTIDE SEQUENCE [LARGE SCALE GENOMIC DNA]</scope>
    <source>
        <strain evidence="10 11">L51</strain>
    </source>
</reference>
<dbReference type="PANTHER" id="PTHR19957">
    <property type="entry name" value="SYNTAXIN"/>
    <property type="match status" value="1"/>
</dbReference>
<keyword evidence="3 8" id="KW-0812">Transmembrane</keyword>
<feature type="region of interest" description="Disordered" evidence="7">
    <location>
        <begin position="1"/>
        <end position="79"/>
    </location>
</feature>
<evidence type="ECO:0000256" key="7">
    <source>
        <dbReference type="SAM" id="MobiDB-lite"/>
    </source>
</evidence>
<feature type="compositionally biased region" description="Basic and acidic residues" evidence="7">
    <location>
        <begin position="22"/>
        <end position="31"/>
    </location>
</feature>
<protein>
    <submittedName>
        <fullName evidence="10">t-SNARE</fullName>
    </submittedName>
</protein>
<dbReference type="SUPFAM" id="SSF47661">
    <property type="entry name" value="t-snare proteins"/>
    <property type="match status" value="1"/>
</dbReference>
<dbReference type="Pfam" id="PF00804">
    <property type="entry name" value="Syntaxin"/>
    <property type="match status" value="1"/>
</dbReference>
<feature type="coiled-coil region" evidence="6">
    <location>
        <begin position="140"/>
        <end position="167"/>
    </location>
</feature>
<dbReference type="Pfam" id="PF05739">
    <property type="entry name" value="SNARE"/>
    <property type="match status" value="1"/>
</dbReference>
<evidence type="ECO:0000256" key="6">
    <source>
        <dbReference type="SAM" id="Coils"/>
    </source>
</evidence>
<dbReference type="InterPro" id="IPR000727">
    <property type="entry name" value="T_SNARE_dom"/>
</dbReference>
<gene>
    <name evidence="10" type="ORF">J3Q64DRAFT_1853350</name>
</gene>
<evidence type="ECO:0000313" key="10">
    <source>
        <dbReference type="EMBL" id="KAL0075247.1"/>
    </source>
</evidence>
<keyword evidence="6" id="KW-0175">Coiled coil</keyword>
<accession>A0ABR3AKN2</accession>
<dbReference type="SMART" id="SM00397">
    <property type="entry name" value="t_SNARE"/>
    <property type="match status" value="1"/>
</dbReference>
<evidence type="ECO:0000256" key="1">
    <source>
        <dbReference type="ARBA" id="ARBA00004211"/>
    </source>
</evidence>
<comment type="subcellular location">
    <subcellularLocation>
        <location evidence="1">Membrane</location>
        <topology evidence="1">Single-pass type IV membrane protein</topology>
    </subcellularLocation>
</comment>
<evidence type="ECO:0000256" key="5">
    <source>
        <dbReference type="ARBA" id="ARBA00023136"/>
    </source>
</evidence>
<dbReference type="CDD" id="cd15849">
    <property type="entry name" value="SNARE_Sso1"/>
    <property type="match status" value="1"/>
</dbReference>
<evidence type="ECO:0000256" key="3">
    <source>
        <dbReference type="ARBA" id="ARBA00022692"/>
    </source>
</evidence>
<dbReference type="InterPro" id="IPR006011">
    <property type="entry name" value="Syntaxin_N"/>
</dbReference>
<dbReference type="PROSITE" id="PS50192">
    <property type="entry name" value="T_SNARE"/>
    <property type="match status" value="1"/>
</dbReference>
<dbReference type="Proteomes" id="UP001448207">
    <property type="component" value="Unassembled WGS sequence"/>
</dbReference>
<organism evidence="10 11">
    <name type="scientific">Phycomyces blakesleeanus</name>
    <dbReference type="NCBI Taxonomy" id="4837"/>
    <lineage>
        <taxon>Eukaryota</taxon>
        <taxon>Fungi</taxon>
        <taxon>Fungi incertae sedis</taxon>
        <taxon>Mucoromycota</taxon>
        <taxon>Mucoromycotina</taxon>
        <taxon>Mucoromycetes</taxon>
        <taxon>Mucorales</taxon>
        <taxon>Phycomycetaceae</taxon>
        <taxon>Phycomyces</taxon>
    </lineage>
</organism>
<dbReference type="EMBL" id="JBCLYO010000037">
    <property type="protein sequence ID" value="KAL0075247.1"/>
    <property type="molecule type" value="Genomic_DNA"/>
</dbReference>
<dbReference type="SMART" id="SM00503">
    <property type="entry name" value="SynN"/>
    <property type="match status" value="1"/>
</dbReference>
<dbReference type="InterPro" id="IPR010989">
    <property type="entry name" value="SNARE"/>
</dbReference>
<dbReference type="CDD" id="cd00179">
    <property type="entry name" value="SynN"/>
    <property type="match status" value="1"/>
</dbReference>
<keyword evidence="11" id="KW-1185">Reference proteome</keyword>
<dbReference type="InterPro" id="IPR045242">
    <property type="entry name" value="Syntaxin"/>
</dbReference>
<evidence type="ECO:0000259" key="9">
    <source>
        <dbReference type="PROSITE" id="PS50192"/>
    </source>
</evidence>
<feature type="domain" description="T-SNARE coiled-coil homology" evidence="9">
    <location>
        <begin position="270"/>
        <end position="332"/>
    </location>
</feature>
<comment type="caution">
    <text evidence="10">The sequence shown here is derived from an EMBL/GenBank/DDBJ whole genome shotgun (WGS) entry which is preliminary data.</text>
</comment>
<dbReference type="PANTHER" id="PTHR19957:SF307">
    <property type="entry name" value="PROTEIN SSO1-RELATED"/>
    <property type="match status" value="1"/>
</dbReference>
<proteinExistence type="inferred from homology"/>
<comment type="similarity">
    <text evidence="2">Belongs to the syntaxin family.</text>
</comment>
<evidence type="ECO:0000313" key="11">
    <source>
        <dbReference type="Proteomes" id="UP001448207"/>
    </source>
</evidence>
<sequence length="372" mass="42929">MSQSRFTMSRDRLAELRGPSSNEKRYDRLSDEYDAPPMPSYRAPPATQRTQRYEDETSYRPPAPPSATYNNSSRGDRYANTNDQYEMQQRQPTTAPTALDPNGPVSTEVFFLEVEEVKDLTKRINQNITDIEEMHGATLVNISEEQMSENTRRLEQLSTQTAKLNNEAKLRIKAIELSNARIPASTGDLPMRKTQLSALKKRFIETIQRYQDIERTYQQKYRQRVERQIRIVKPEATSDEIEKALDSDETQIFAQSLMQANRSGQARAVLNEVQTRHDDIKKIEKTILQLHQLFMDMQMMVEQQGETLKEVEMHSEAVMMDLEQGNKDIDRAIVSAKSTRSKKWCCFAIAIIILIVAGILIWWFAFDHAGID</sequence>
<keyword evidence="4 8" id="KW-1133">Transmembrane helix</keyword>
<feature type="compositionally biased region" description="Polar residues" evidence="7">
    <location>
        <begin position="67"/>
        <end position="79"/>
    </location>
</feature>
<feature type="transmembrane region" description="Helical" evidence="8">
    <location>
        <begin position="344"/>
        <end position="365"/>
    </location>
</feature>
<dbReference type="Gene3D" id="1.20.58.70">
    <property type="match status" value="1"/>
</dbReference>
<evidence type="ECO:0000256" key="4">
    <source>
        <dbReference type="ARBA" id="ARBA00022989"/>
    </source>
</evidence>
<evidence type="ECO:0000256" key="2">
    <source>
        <dbReference type="ARBA" id="ARBA00009063"/>
    </source>
</evidence>
<name>A0ABR3AKN2_PHYBL</name>